<gene>
    <name evidence="3" type="ORF">SAMN04489858_11294</name>
</gene>
<reference evidence="3 4" key="1">
    <citation type="submission" date="2016-10" db="EMBL/GenBank/DDBJ databases">
        <authorList>
            <person name="de Groot N.N."/>
        </authorList>
    </citation>
    <scope>NUCLEOTIDE SEQUENCE [LARGE SCALE GENOMIC DNA]</scope>
    <source>
        <strain evidence="3 4">DSM 17862</strain>
    </source>
</reference>
<evidence type="ECO:0000313" key="4">
    <source>
        <dbReference type="Proteomes" id="UP000199180"/>
    </source>
</evidence>
<evidence type="ECO:0000256" key="1">
    <source>
        <dbReference type="ARBA" id="ARBA00022679"/>
    </source>
</evidence>
<dbReference type="GO" id="GO:0016757">
    <property type="term" value="F:glycosyltransferase activity"/>
    <property type="evidence" value="ECO:0007669"/>
    <property type="project" value="InterPro"/>
</dbReference>
<dbReference type="RefSeq" id="WP_090736609.1">
    <property type="nucleotide sequence ID" value="NZ_FOHO01000012.1"/>
</dbReference>
<accession>A0A1I0HRM1</accession>
<protein>
    <submittedName>
        <fullName evidence="3">Glycosyltransferase involved in cell wall bisynthesis</fullName>
    </submittedName>
</protein>
<dbReference type="OrthoDB" id="7819717at2"/>
<dbReference type="GO" id="GO:0009103">
    <property type="term" value="P:lipopolysaccharide biosynthetic process"/>
    <property type="evidence" value="ECO:0007669"/>
    <property type="project" value="TreeGrafter"/>
</dbReference>
<keyword evidence="4" id="KW-1185">Reference proteome</keyword>
<dbReference type="AlphaFoldDB" id="A0A1I0HRM1"/>
<dbReference type="Proteomes" id="UP000199180">
    <property type="component" value="Unassembled WGS sequence"/>
</dbReference>
<evidence type="ECO:0000313" key="3">
    <source>
        <dbReference type="EMBL" id="SET86810.1"/>
    </source>
</evidence>
<organism evidence="3 4">
    <name type="scientific">Paracoccus homiensis</name>
    <dbReference type="NCBI Taxonomy" id="364199"/>
    <lineage>
        <taxon>Bacteria</taxon>
        <taxon>Pseudomonadati</taxon>
        <taxon>Pseudomonadota</taxon>
        <taxon>Alphaproteobacteria</taxon>
        <taxon>Rhodobacterales</taxon>
        <taxon>Paracoccaceae</taxon>
        <taxon>Paracoccus</taxon>
    </lineage>
</organism>
<dbReference type="Gene3D" id="3.40.50.2000">
    <property type="entry name" value="Glycogen Phosphorylase B"/>
    <property type="match status" value="1"/>
</dbReference>
<dbReference type="EMBL" id="FOHO01000012">
    <property type="protein sequence ID" value="SET86810.1"/>
    <property type="molecule type" value="Genomic_DNA"/>
</dbReference>
<dbReference type="PANTHER" id="PTHR46401">
    <property type="entry name" value="GLYCOSYLTRANSFERASE WBBK-RELATED"/>
    <property type="match status" value="1"/>
</dbReference>
<dbReference type="PANTHER" id="PTHR46401:SF2">
    <property type="entry name" value="GLYCOSYLTRANSFERASE WBBK-RELATED"/>
    <property type="match status" value="1"/>
</dbReference>
<dbReference type="STRING" id="364199.SAMN04489858_11294"/>
<evidence type="ECO:0000259" key="2">
    <source>
        <dbReference type="Pfam" id="PF00534"/>
    </source>
</evidence>
<dbReference type="Pfam" id="PF00534">
    <property type="entry name" value="Glycos_transf_1"/>
    <property type="match status" value="1"/>
</dbReference>
<dbReference type="SUPFAM" id="SSF53756">
    <property type="entry name" value="UDP-Glycosyltransferase/glycogen phosphorylase"/>
    <property type="match status" value="1"/>
</dbReference>
<feature type="domain" description="Glycosyl transferase family 1" evidence="2">
    <location>
        <begin position="185"/>
        <end position="313"/>
    </location>
</feature>
<proteinExistence type="predicted"/>
<dbReference type="InterPro" id="IPR001296">
    <property type="entry name" value="Glyco_trans_1"/>
</dbReference>
<name>A0A1I0HRM1_9RHOB</name>
<keyword evidence="1 3" id="KW-0808">Transferase</keyword>
<sequence>MKSIRHETAPARIAIVDPCSAAGYDLPDIDTGGLGGTEATVLRVASGLHTGFDITHFQSGRTEMRLSHAGLLCPLFDLDATGNFDAMIVINRWKVALKLRKRYPDTAIFLWLHVYPGRHNRKMGAALKEAGILVICVSHTHSRQLQAFLGDEATPQLHVIYNPLDNDLRPDATPRDPNRLLFASSPHKGLAQVFAQFAALRKHLPKLTLAVADPGYLRWKTGPVPEGVIFLGALPHPELIRQMRRASCLFYPQTAFAETFGLVLAEANAVGTPVLVHQGLGANDEIVSDARQWVNGADPSEILQRIDAWRQSPPEVRGNPAFRLSEVAQQWARLLRSGAAVQGKAREVQP</sequence>